<protein>
    <submittedName>
        <fullName evidence="2">Keratinocyte differentiation factor 1</fullName>
    </submittedName>
</protein>
<dbReference type="STRING" id="7918.ENSLOCP00000004666"/>
<accession>W5M8F8</accession>
<reference evidence="2" key="2">
    <citation type="submission" date="2025-08" db="UniProtKB">
        <authorList>
            <consortium name="Ensembl"/>
        </authorList>
    </citation>
    <scope>IDENTIFICATION</scope>
</reference>
<feature type="compositionally biased region" description="Polar residues" evidence="1">
    <location>
        <begin position="319"/>
        <end position="328"/>
    </location>
</feature>
<reference evidence="2" key="3">
    <citation type="submission" date="2025-09" db="UniProtKB">
        <authorList>
            <consortium name="Ensembl"/>
        </authorList>
    </citation>
    <scope>IDENTIFICATION</scope>
</reference>
<sequence length="425" mass="47050">MPGSSAGSPQKPHYQAQDRTRQVADSYRHGRSVSRDSCSSNKEPYRECSYREGSPEVKETRRPPPQQTRKAHPRDANGRESETIGFIPGSADNPPSTQTCGSCSSLGWSSCRALICCIFSCGFYKTEPSVYIPCLDRNETSTEDVKSSQEPKRPNGLALSNPTSGISLETKHSKPPLSDSFNYPDIKFKGERVKLEGRVNAPKRTPSSKSVQKGDTLRPSSSYSLEDPDQYLDDLSDCSTDIDSLITKKLLELYKLHQIDQLAKCTSDSVFFRKTSEITELINNIAQDYNLDEQDAECRLVHGVIRISTRKSKRAAPQKSDSAYSSGSHSREPGHRAEDRGRRDGTLPDSGNDTLIETSLTSQEIEADLDVKISEQTSSDKLARQMRHSSSQGYSSNCPTGNYASFPDAETNSSGTPLLDKYFRT</sequence>
<feature type="region of interest" description="Disordered" evidence="1">
    <location>
        <begin position="143"/>
        <end position="183"/>
    </location>
</feature>
<dbReference type="Proteomes" id="UP000018468">
    <property type="component" value="Linkage group LG6"/>
</dbReference>
<feature type="region of interest" description="Disordered" evidence="1">
    <location>
        <begin position="378"/>
        <end position="425"/>
    </location>
</feature>
<dbReference type="PANTHER" id="PTHR35085:SF1">
    <property type="entry name" value="KERATINOCYTE DIFFERENTIATION FACTOR 1"/>
    <property type="match status" value="1"/>
</dbReference>
<feature type="region of interest" description="Disordered" evidence="1">
    <location>
        <begin position="1"/>
        <end position="98"/>
    </location>
</feature>
<feature type="compositionally biased region" description="Polar residues" evidence="1">
    <location>
        <begin position="205"/>
        <end position="224"/>
    </location>
</feature>
<dbReference type="AlphaFoldDB" id="W5M8F8"/>
<dbReference type="GeneTree" id="ENSGT00390000016565"/>
<feature type="compositionally biased region" description="Basic and acidic residues" evidence="1">
    <location>
        <begin position="43"/>
        <end position="62"/>
    </location>
</feature>
<dbReference type="HOGENOM" id="CLU_058054_0_0_1"/>
<evidence type="ECO:0000313" key="3">
    <source>
        <dbReference type="Proteomes" id="UP000018468"/>
    </source>
</evidence>
<feature type="compositionally biased region" description="Basic and acidic residues" evidence="1">
    <location>
        <begin position="143"/>
        <end position="153"/>
    </location>
</feature>
<feature type="region of interest" description="Disordered" evidence="1">
    <location>
        <begin position="197"/>
        <end position="228"/>
    </location>
</feature>
<dbReference type="Ensembl" id="ENSLOCT00000004674.1">
    <property type="protein sequence ID" value="ENSLOCP00000004666.1"/>
    <property type="gene ID" value="ENSLOCG00000003910.1"/>
</dbReference>
<proteinExistence type="predicted"/>
<keyword evidence="3" id="KW-1185">Reference proteome</keyword>
<dbReference type="GO" id="GO:0030054">
    <property type="term" value="C:cell junction"/>
    <property type="evidence" value="ECO:0000318"/>
    <property type="project" value="GO_Central"/>
</dbReference>
<organism evidence="2 3">
    <name type="scientific">Lepisosteus oculatus</name>
    <name type="common">Spotted gar</name>
    <dbReference type="NCBI Taxonomy" id="7918"/>
    <lineage>
        <taxon>Eukaryota</taxon>
        <taxon>Metazoa</taxon>
        <taxon>Chordata</taxon>
        <taxon>Craniata</taxon>
        <taxon>Vertebrata</taxon>
        <taxon>Euteleostomi</taxon>
        <taxon>Actinopterygii</taxon>
        <taxon>Neopterygii</taxon>
        <taxon>Holostei</taxon>
        <taxon>Semionotiformes</taxon>
        <taxon>Lepisosteidae</taxon>
        <taxon>Lepisosteus</taxon>
    </lineage>
</organism>
<feature type="compositionally biased region" description="Polar residues" evidence="1">
    <location>
        <begin position="349"/>
        <end position="361"/>
    </location>
</feature>
<feature type="region of interest" description="Disordered" evidence="1">
    <location>
        <begin position="309"/>
        <end position="361"/>
    </location>
</feature>
<name>W5M8F8_LEPOC</name>
<dbReference type="eggNOG" id="ENOG502QQ0M">
    <property type="taxonomic scope" value="Eukaryota"/>
</dbReference>
<dbReference type="PANTHER" id="PTHR35085">
    <property type="entry name" value="KERATINOCYTE DIFFERENTIATION FACTOR 1"/>
    <property type="match status" value="1"/>
</dbReference>
<dbReference type="InterPro" id="IPR028003">
    <property type="entry name" value="KDF1"/>
</dbReference>
<dbReference type="OMA" id="DYRSQDA"/>
<feature type="compositionally biased region" description="Polar residues" evidence="1">
    <location>
        <begin position="388"/>
        <end position="403"/>
    </location>
</feature>
<dbReference type="Bgee" id="ENSLOCG00000003910">
    <property type="expression patterns" value="Expressed in ovary and 9 other cell types or tissues"/>
</dbReference>
<dbReference type="EMBL" id="AHAT01009547">
    <property type="status" value="NOT_ANNOTATED_CDS"/>
    <property type="molecule type" value="Genomic_DNA"/>
</dbReference>
<dbReference type="Pfam" id="PF15551">
    <property type="entry name" value="DUF4656"/>
    <property type="match status" value="1"/>
</dbReference>
<evidence type="ECO:0000313" key="2">
    <source>
        <dbReference type="Ensembl" id="ENSLOCP00000004666.1"/>
    </source>
</evidence>
<dbReference type="FunCoup" id="W5M8F8">
    <property type="interactions" value="1522"/>
</dbReference>
<reference evidence="3" key="1">
    <citation type="submission" date="2011-12" db="EMBL/GenBank/DDBJ databases">
        <title>The Draft Genome of Lepisosteus oculatus.</title>
        <authorList>
            <consortium name="The Broad Institute Genome Assembly &amp; Analysis Group"/>
            <consortium name="Computational R&amp;D Group"/>
            <consortium name="and Sequencing Platform"/>
            <person name="Di Palma F."/>
            <person name="Alfoldi J."/>
            <person name="Johnson J."/>
            <person name="Berlin A."/>
            <person name="Gnerre S."/>
            <person name="Jaffe D."/>
            <person name="MacCallum I."/>
            <person name="Young S."/>
            <person name="Walker B.J."/>
            <person name="Lander E.S."/>
            <person name="Lindblad-Toh K."/>
        </authorList>
    </citation>
    <scope>NUCLEOTIDE SEQUENCE [LARGE SCALE GENOMIC DNA]</scope>
</reference>
<dbReference type="GO" id="GO:0010482">
    <property type="term" value="P:regulation of epidermal cell division"/>
    <property type="evidence" value="ECO:0000318"/>
    <property type="project" value="GO_Central"/>
</dbReference>
<feature type="compositionally biased region" description="Polar residues" evidence="1">
    <location>
        <begin position="158"/>
        <end position="167"/>
    </location>
</feature>
<feature type="compositionally biased region" description="Basic and acidic residues" evidence="1">
    <location>
        <begin position="329"/>
        <end position="346"/>
    </location>
</feature>
<feature type="compositionally biased region" description="Basic and acidic residues" evidence="1">
    <location>
        <begin position="73"/>
        <end position="82"/>
    </location>
</feature>
<evidence type="ECO:0000256" key="1">
    <source>
        <dbReference type="SAM" id="MobiDB-lite"/>
    </source>
</evidence>
<dbReference type="GO" id="GO:0003334">
    <property type="term" value="P:keratinocyte development"/>
    <property type="evidence" value="ECO:0007669"/>
    <property type="project" value="InterPro"/>
</dbReference>
<feature type="compositionally biased region" description="Basic and acidic residues" evidence="1">
    <location>
        <begin position="16"/>
        <end position="28"/>
    </location>
</feature>
<dbReference type="InParanoid" id="W5M8F8"/>